<gene>
    <name evidence="1" type="ORF">AMURIS_03318</name>
</gene>
<organism evidence="1 2">
    <name type="scientific">Acetatifactor muris</name>
    <dbReference type="NCBI Taxonomy" id="879566"/>
    <lineage>
        <taxon>Bacteria</taxon>
        <taxon>Bacillati</taxon>
        <taxon>Bacillota</taxon>
        <taxon>Clostridia</taxon>
        <taxon>Lachnospirales</taxon>
        <taxon>Lachnospiraceae</taxon>
        <taxon>Acetatifactor</taxon>
    </lineage>
</organism>
<keyword evidence="2" id="KW-1185">Reference proteome</keyword>
<evidence type="ECO:0000313" key="1">
    <source>
        <dbReference type="EMBL" id="SOY30587.1"/>
    </source>
</evidence>
<dbReference type="OrthoDB" id="4827574at2"/>
<dbReference type="Proteomes" id="UP000236311">
    <property type="component" value="Unassembled WGS sequence"/>
</dbReference>
<name>A0A2K4ZJD0_9FIRM</name>
<reference evidence="1 2" key="1">
    <citation type="submission" date="2018-01" db="EMBL/GenBank/DDBJ databases">
        <authorList>
            <person name="Gaut B.S."/>
            <person name="Morton B.R."/>
            <person name="Clegg M.T."/>
            <person name="Duvall M.R."/>
        </authorList>
    </citation>
    <scope>NUCLEOTIDE SEQUENCE [LARGE SCALE GENOMIC DNA]</scope>
    <source>
        <strain evidence="1">GP69</strain>
    </source>
</reference>
<dbReference type="AlphaFoldDB" id="A0A2K4ZJD0"/>
<sequence length="401" mass="45638">MRKTKNELYRTLDGAEPEGERYSELLEQCRIWNENDENFRERTQKAWAAFAEQEAELRRFMEEDRNHERGEELTGKCEQILNLAFADISFEMGFNGRKPELILTPEGDKVKLFELVYFQKHAPAVVLEHWNILVGRQPAANMGLRSGEWEISGDDVRIRVEQTGEKSFALFAYCEKLLPLLSEEEGRAWWLLTTLTDQVLGEIPHMRYIDAFHVLHEPGEEPCILLTELPGKLQDMGLDLSSDPEAYLEGSYTGYRMEPNEDPNGDWRLDVIAGSTNCTALVSEYLNNENGYMDALHADGAAAGFFCYPLESFTGENRSQQIFDFRDKLEAALREGAGGDCVTLTGGATGIYCGYVDFIAWDLLTVLTQARAFFENSHIPWADFHVFRRDAGTVALKARKE</sequence>
<dbReference type="EMBL" id="OFSM01000017">
    <property type="protein sequence ID" value="SOY30587.1"/>
    <property type="molecule type" value="Genomic_DNA"/>
</dbReference>
<evidence type="ECO:0000313" key="2">
    <source>
        <dbReference type="Proteomes" id="UP000236311"/>
    </source>
</evidence>
<proteinExistence type="predicted"/>
<protein>
    <submittedName>
        <fullName evidence="1">Uncharacterized protein</fullName>
    </submittedName>
</protein>
<accession>A0A2K4ZJD0</accession>